<sequence length="699" mass="73943">MRTHPGRRTRFPPAADSPRHARRLLRQALDAAGIGEDDELFDTALLLAGELFDNAVLHAGTEFELELEITADDVWIAVSDRGAGPLELHLAQPRQRYGRKASHGRGLAMVQRLAASWGTRHDADGTHQIWFTLNRNEAADPPQDTSAVPRPQTPAAPAPPDLGRFWPNGDGMRRLLHLPATVGASLDAPELIAELVRRLHEVLDVDGVAVEVDTGDGSGTRQLCRQGLDPATDVPPARVLHVALPLTAPLRGRLQVVPRPGAAAALDIAELAAHRIALAIEADWLRAADRRRRAWMTYLADTSELLGQSLDVGLSVALVPQVVVPRLGQWSAVHLPDAAGHLQLAALTHADEDAIPELRDALDPGAALPAALRAQLTALLRGSVAPAWFSVPTDGIAVALTAAGRGVGVLTVGRPTDRPHSPEDIALITDIARRAALAIDNAQRTALHVQTSQAFQQALLPRALPTPDGVEFAAAYLPVSSGSDVGGDFYDVVPTAPDRWLASIGDVCGKGARAAARTGLVRDVLRVLVRDGRPLTRAIELLNDVMMEAGDPSQFCTLAAALISRVGPHDGGGLDVDLVLAGHLQPVVVRAGGATELIGRHGTAVGLVERVQLTCTRHHLDPGDMLLAYTDGVTERRNGHDEFGAERLLTAASGAAGRTAARLVASVRAAIEVFSVDERHDDIALLAVRAGPGQHSGGG</sequence>
<evidence type="ECO:0000313" key="5">
    <source>
        <dbReference type="Proteomes" id="UP000820669"/>
    </source>
</evidence>
<evidence type="ECO:0000313" key="4">
    <source>
        <dbReference type="EMBL" id="NMH96389.1"/>
    </source>
</evidence>
<dbReference type="Pfam" id="PF07228">
    <property type="entry name" value="SpoIIE"/>
    <property type="match status" value="1"/>
</dbReference>
<name>A0ABX1S654_9PSEU</name>
<dbReference type="InterPro" id="IPR052016">
    <property type="entry name" value="Bact_Sigma-Reg"/>
</dbReference>
<accession>A0ABX1S654</accession>
<dbReference type="InterPro" id="IPR029016">
    <property type="entry name" value="GAF-like_dom_sf"/>
</dbReference>
<feature type="domain" description="PPM-type phosphatase" evidence="3">
    <location>
        <begin position="467"/>
        <end position="690"/>
    </location>
</feature>
<dbReference type="InterPro" id="IPR036457">
    <property type="entry name" value="PPM-type-like_dom_sf"/>
</dbReference>
<evidence type="ECO:0000256" key="2">
    <source>
        <dbReference type="SAM" id="MobiDB-lite"/>
    </source>
</evidence>
<dbReference type="SMART" id="SM00331">
    <property type="entry name" value="PP2C_SIG"/>
    <property type="match status" value="1"/>
</dbReference>
<evidence type="ECO:0000256" key="1">
    <source>
        <dbReference type="ARBA" id="ARBA00022801"/>
    </source>
</evidence>
<dbReference type="Pfam" id="PF13581">
    <property type="entry name" value="HATPase_c_2"/>
    <property type="match status" value="1"/>
</dbReference>
<dbReference type="SUPFAM" id="SSF55874">
    <property type="entry name" value="ATPase domain of HSP90 chaperone/DNA topoisomerase II/histidine kinase"/>
    <property type="match status" value="1"/>
</dbReference>
<feature type="compositionally biased region" description="Pro residues" evidence="2">
    <location>
        <begin position="151"/>
        <end position="160"/>
    </location>
</feature>
<protein>
    <submittedName>
        <fullName evidence="4">SpoIIE family protein phosphatase</fullName>
    </submittedName>
</protein>
<feature type="region of interest" description="Disordered" evidence="2">
    <location>
        <begin position="137"/>
        <end position="163"/>
    </location>
</feature>
<dbReference type="InterPro" id="IPR003594">
    <property type="entry name" value="HATPase_dom"/>
</dbReference>
<dbReference type="Proteomes" id="UP000820669">
    <property type="component" value="Unassembled WGS sequence"/>
</dbReference>
<dbReference type="CDD" id="cd16936">
    <property type="entry name" value="HATPase_RsbW-like"/>
    <property type="match status" value="1"/>
</dbReference>
<comment type="caution">
    <text evidence="4">The sequence shown here is derived from an EMBL/GenBank/DDBJ whole genome shotgun (WGS) entry which is preliminary data.</text>
</comment>
<keyword evidence="5" id="KW-1185">Reference proteome</keyword>
<evidence type="ECO:0000259" key="3">
    <source>
        <dbReference type="SMART" id="SM00331"/>
    </source>
</evidence>
<dbReference type="SUPFAM" id="SSF81606">
    <property type="entry name" value="PP2C-like"/>
    <property type="match status" value="1"/>
</dbReference>
<dbReference type="Gene3D" id="3.60.40.10">
    <property type="entry name" value="PPM-type phosphatase domain"/>
    <property type="match status" value="1"/>
</dbReference>
<dbReference type="PANTHER" id="PTHR43156">
    <property type="entry name" value="STAGE II SPORULATION PROTEIN E-RELATED"/>
    <property type="match status" value="1"/>
</dbReference>
<dbReference type="InterPro" id="IPR036890">
    <property type="entry name" value="HATPase_C_sf"/>
</dbReference>
<dbReference type="PANTHER" id="PTHR43156:SF2">
    <property type="entry name" value="STAGE II SPORULATION PROTEIN E"/>
    <property type="match status" value="1"/>
</dbReference>
<dbReference type="EMBL" id="JAAXLA010000004">
    <property type="protein sequence ID" value="NMH96389.1"/>
    <property type="molecule type" value="Genomic_DNA"/>
</dbReference>
<dbReference type="Gene3D" id="3.30.450.40">
    <property type="match status" value="1"/>
</dbReference>
<reference evidence="4 5" key="1">
    <citation type="submission" date="2020-04" db="EMBL/GenBank/DDBJ databases">
        <authorList>
            <person name="Klaysubun C."/>
            <person name="Duangmal K."/>
            <person name="Lipun K."/>
        </authorList>
    </citation>
    <scope>NUCLEOTIDE SEQUENCE [LARGE SCALE GENOMIC DNA]</scope>
    <source>
        <strain evidence="4 5">K10HN5</strain>
    </source>
</reference>
<dbReference type="RefSeq" id="WP_169379757.1">
    <property type="nucleotide sequence ID" value="NZ_JAAXLA010000004.1"/>
</dbReference>
<dbReference type="Gene3D" id="3.30.565.10">
    <property type="entry name" value="Histidine kinase-like ATPase, C-terminal domain"/>
    <property type="match status" value="1"/>
</dbReference>
<keyword evidence="1" id="KW-0378">Hydrolase</keyword>
<dbReference type="InterPro" id="IPR001932">
    <property type="entry name" value="PPM-type_phosphatase-like_dom"/>
</dbReference>
<dbReference type="SUPFAM" id="SSF55781">
    <property type="entry name" value="GAF domain-like"/>
    <property type="match status" value="1"/>
</dbReference>
<gene>
    <name evidence="4" type="ORF">HF526_03495</name>
</gene>
<organism evidence="4 5">
    <name type="scientific">Pseudonocardia acidicola</name>
    <dbReference type="NCBI Taxonomy" id="2724939"/>
    <lineage>
        <taxon>Bacteria</taxon>
        <taxon>Bacillati</taxon>
        <taxon>Actinomycetota</taxon>
        <taxon>Actinomycetes</taxon>
        <taxon>Pseudonocardiales</taxon>
        <taxon>Pseudonocardiaceae</taxon>
        <taxon>Pseudonocardia</taxon>
    </lineage>
</organism>
<proteinExistence type="predicted"/>